<dbReference type="AlphaFoldDB" id="A0AAV2HB33"/>
<keyword evidence="4" id="KW-1185">Reference proteome</keyword>
<evidence type="ECO:0000256" key="1">
    <source>
        <dbReference type="PROSITE-ProRule" id="PRU00042"/>
    </source>
</evidence>
<dbReference type="PROSITE" id="PS00028">
    <property type="entry name" value="ZINC_FINGER_C2H2_1"/>
    <property type="match status" value="2"/>
</dbReference>
<evidence type="ECO:0000313" key="4">
    <source>
        <dbReference type="Proteomes" id="UP001497497"/>
    </source>
</evidence>
<proteinExistence type="predicted"/>
<evidence type="ECO:0000313" key="3">
    <source>
        <dbReference type="EMBL" id="CAL1530515.1"/>
    </source>
</evidence>
<organism evidence="3 4">
    <name type="scientific">Lymnaea stagnalis</name>
    <name type="common">Great pond snail</name>
    <name type="synonym">Helix stagnalis</name>
    <dbReference type="NCBI Taxonomy" id="6523"/>
    <lineage>
        <taxon>Eukaryota</taxon>
        <taxon>Metazoa</taxon>
        <taxon>Spiralia</taxon>
        <taxon>Lophotrochozoa</taxon>
        <taxon>Mollusca</taxon>
        <taxon>Gastropoda</taxon>
        <taxon>Heterobranchia</taxon>
        <taxon>Euthyneura</taxon>
        <taxon>Panpulmonata</taxon>
        <taxon>Hygrophila</taxon>
        <taxon>Lymnaeoidea</taxon>
        <taxon>Lymnaeidae</taxon>
        <taxon>Lymnaea</taxon>
    </lineage>
</organism>
<keyword evidence="1" id="KW-0862">Zinc</keyword>
<dbReference type="InterPro" id="IPR013087">
    <property type="entry name" value="Znf_C2H2_type"/>
</dbReference>
<gene>
    <name evidence="3" type="ORF">GSLYS_00004640001</name>
</gene>
<keyword evidence="1" id="KW-0863">Zinc-finger</keyword>
<evidence type="ECO:0000259" key="2">
    <source>
        <dbReference type="PROSITE" id="PS50157"/>
    </source>
</evidence>
<keyword evidence="1" id="KW-0479">Metal-binding</keyword>
<dbReference type="GO" id="GO:0008270">
    <property type="term" value="F:zinc ion binding"/>
    <property type="evidence" value="ECO:0007669"/>
    <property type="project" value="UniProtKB-KW"/>
</dbReference>
<sequence>MDCLHLNKEDQTLEATQVKGYLKIYLDGKPKMKCLFYKNLKIKFVFDDYISTTKKSLEERIPKKDIVPITHITSFQRNHKNDSIPSHAESMVSEDDITELVAPQTSILKAESVFDDRAGDSCRDSKYSIPCEANDLGGQQLSKNNSESLSENINCLEGFHKYSLTFQNNPLAGFHCKLCKKWFPGTKEEREHQRNPECRTRCEQCGLVYPCRGDLFKHQYEAHDIDFLQTQFQQYDLKKDARWPCEKDKVTCPICSNNIVFRHFRYHINTHFDEPSYKCCVCSDTLKTANAYYKHCKDHLVGEPSNLMMQCKRSSATESRLKQKLKVVPEIQNQKKNSKVRMVKDKEKNKGEKSIKKKNVREKTFPLIKKNATIDKSKLERYNECPDINLNAMSAAVGAMNEVRAEGVTEKRANEEKTHCCTYCKKTFGSQERLRAHKET</sequence>
<dbReference type="EMBL" id="CAXITT010000070">
    <property type="protein sequence ID" value="CAL1530515.1"/>
    <property type="molecule type" value="Genomic_DNA"/>
</dbReference>
<dbReference type="SMART" id="SM00355">
    <property type="entry name" value="ZnF_C2H2"/>
    <property type="match status" value="5"/>
</dbReference>
<name>A0AAV2HB33_LYMST</name>
<dbReference type="PROSITE" id="PS50157">
    <property type="entry name" value="ZINC_FINGER_C2H2_2"/>
    <property type="match status" value="1"/>
</dbReference>
<reference evidence="3 4" key="1">
    <citation type="submission" date="2024-04" db="EMBL/GenBank/DDBJ databases">
        <authorList>
            <consortium name="Genoscope - CEA"/>
            <person name="William W."/>
        </authorList>
    </citation>
    <scope>NUCLEOTIDE SEQUENCE [LARGE SCALE GENOMIC DNA]</scope>
</reference>
<accession>A0AAV2HB33</accession>
<feature type="non-terminal residue" evidence="3">
    <location>
        <position position="440"/>
    </location>
</feature>
<protein>
    <recommendedName>
        <fullName evidence="2">C2H2-type domain-containing protein</fullName>
    </recommendedName>
</protein>
<feature type="domain" description="C2H2-type" evidence="2">
    <location>
        <begin position="419"/>
        <end position="440"/>
    </location>
</feature>
<comment type="caution">
    <text evidence="3">The sequence shown here is derived from an EMBL/GenBank/DDBJ whole genome shotgun (WGS) entry which is preliminary data.</text>
</comment>
<dbReference type="Proteomes" id="UP001497497">
    <property type="component" value="Unassembled WGS sequence"/>
</dbReference>